<dbReference type="Gene3D" id="3.40.50.300">
    <property type="entry name" value="P-loop containing nucleotide triphosphate hydrolases"/>
    <property type="match status" value="1"/>
</dbReference>
<dbReference type="Proteomes" id="UP000051176">
    <property type="component" value="Unassembled WGS sequence"/>
</dbReference>
<evidence type="ECO:0000313" key="3">
    <source>
        <dbReference type="Proteomes" id="UP000051176"/>
    </source>
</evidence>
<accession>A0A0R1GQU8</accession>
<name>A0A0R1GQU8_9LACO</name>
<evidence type="ECO:0000259" key="1">
    <source>
        <dbReference type="Pfam" id="PF13304"/>
    </source>
</evidence>
<dbReference type="PANTHER" id="PTHR40396">
    <property type="entry name" value="ATPASE-LIKE PROTEIN"/>
    <property type="match status" value="1"/>
</dbReference>
<dbReference type="STRING" id="357278.IV61_GL000893"/>
<dbReference type="eggNOG" id="COG1106">
    <property type="taxonomic scope" value="Bacteria"/>
</dbReference>
<sequence length="399" mass="44396">MLIDFTLGNFRSFKDSATLSMETGGGVQQWAHENTVPITPELSLLKSAAIFGANGAGKSAVLAGLERMRQMVVGPTEQITDNLPYEPFQFDRESASKRTTFMVNFTRDDQQYRYAFSYTATQIVNEVLSVATGDDYEVLFAREKEMMTVVPEGLLPVTQRVRPNALMLYALQDWNYRSAIDVFEWFNNDLIILSEHPSGHALDSEWVHSQMAQFLRAVGSEVAGITQRKVAVQFLDGSAFTRPDLYLVYEKYDEEGAVIGREELPLTSTSMGMQQLVVLGLALITAQHAEQPQTILTDSRLDAIHPAALAALLALFNSVANTSQVILTTNQPVLMSQHLRVDQIYLAEKDYRGESQLVSLFDFIDVPAEGWLQDYLSGRFGAMPTVDPGDLMAAFDPNL</sequence>
<dbReference type="GO" id="GO:0016887">
    <property type="term" value="F:ATP hydrolysis activity"/>
    <property type="evidence" value="ECO:0007669"/>
    <property type="project" value="InterPro"/>
</dbReference>
<dbReference type="InterPro" id="IPR027417">
    <property type="entry name" value="P-loop_NTPase"/>
</dbReference>
<proteinExistence type="predicted"/>
<evidence type="ECO:0000313" key="2">
    <source>
        <dbReference type="EMBL" id="KRK36443.1"/>
    </source>
</evidence>
<dbReference type="InterPro" id="IPR003959">
    <property type="entry name" value="ATPase_AAA_core"/>
</dbReference>
<organism evidence="2 3">
    <name type="scientific">Levilactobacillus parabrevis ATCC 53295</name>
    <dbReference type="NCBI Taxonomy" id="1267003"/>
    <lineage>
        <taxon>Bacteria</taxon>
        <taxon>Bacillati</taxon>
        <taxon>Bacillota</taxon>
        <taxon>Bacilli</taxon>
        <taxon>Lactobacillales</taxon>
        <taxon>Lactobacillaceae</taxon>
        <taxon>Levilactobacillus</taxon>
    </lineage>
</organism>
<feature type="domain" description="ATPase AAA-type core" evidence="1">
    <location>
        <begin position="48"/>
        <end position="129"/>
    </location>
</feature>
<dbReference type="GO" id="GO:0005524">
    <property type="term" value="F:ATP binding"/>
    <property type="evidence" value="ECO:0007669"/>
    <property type="project" value="InterPro"/>
</dbReference>
<dbReference type="Pfam" id="PF13304">
    <property type="entry name" value="AAA_21"/>
    <property type="match status" value="1"/>
</dbReference>
<gene>
    <name evidence="2" type="ORF">FD07_GL000824</name>
</gene>
<dbReference type="OrthoDB" id="9809324at2"/>
<dbReference type="RefSeq" id="WP_020089586.1">
    <property type="nucleotide sequence ID" value="NZ_AZCZ01000021.1"/>
</dbReference>
<dbReference type="EMBL" id="AZCZ01000021">
    <property type="protein sequence ID" value="KRK36443.1"/>
    <property type="molecule type" value="Genomic_DNA"/>
</dbReference>
<dbReference type="SUPFAM" id="SSF52540">
    <property type="entry name" value="P-loop containing nucleoside triphosphate hydrolases"/>
    <property type="match status" value="1"/>
</dbReference>
<dbReference type="AlphaFoldDB" id="A0A0R1GQU8"/>
<keyword evidence="3" id="KW-1185">Reference proteome</keyword>
<comment type="caution">
    <text evidence="2">The sequence shown here is derived from an EMBL/GenBank/DDBJ whole genome shotgun (WGS) entry which is preliminary data.</text>
</comment>
<dbReference type="PATRIC" id="fig|1267003.4.peg.875"/>
<protein>
    <submittedName>
        <fullName evidence="2">Abortive phage resistance protein</fullName>
    </submittedName>
</protein>
<reference evidence="2 3" key="1">
    <citation type="journal article" date="2015" name="Genome Announc.">
        <title>Expanding the biotechnology potential of lactobacilli through comparative genomics of 213 strains and associated genera.</title>
        <authorList>
            <person name="Sun Z."/>
            <person name="Harris H.M."/>
            <person name="McCann A."/>
            <person name="Guo C."/>
            <person name="Argimon S."/>
            <person name="Zhang W."/>
            <person name="Yang X."/>
            <person name="Jeffery I.B."/>
            <person name="Cooney J.C."/>
            <person name="Kagawa T.F."/>
            <person name="Liu W."/>
            <person name="Song Y."/>
            <person name="Salvetti E."/>
            <person name="Wrobel A."/>
            <person name="Rasinkangas P."/>
            <person name="Parkhill J."/>
            <person name="Rea M.C."/>
            <person name="O'Sullivan O."/>
            <person name="Ritari J."/>
            <person name="Douillard F.P."/>
            <person name="Paul Ross R."/>
            <person name="Yang R."/>
            <person name="Briner A.E."/>
            <person name="Felis G.E."/>
            <person name="de Vos W.M."/>
            <person name="Barrangou R."/>
            <person name="Klaenhammer T.R."/>
            <person name="Caufield P.W."/>
            <person name="Cui Y."/>
            <person name="Zhang H."/>
            <person name="O'Toole P.W."/>
        </authorList>
    </citation>
    <scope>NUCLEOTIDE SEQUENCE [LARGE SCALE GENOMIC DNA]</scope>
    <source>
        <strain evidence="2 3">ATCC 53295</strain>
    </source>
</reference>
<dbReference type="PANTHER" id="PTHR40396:SF1">
    <property type="entry name" value="ATPASE AAA-TYPE CORE DOMAIN-CONTAINING PROTEIN"/>
    <property type="match status" value="1"/>
</dbReference>